<dbReference type="HOGENOM" id="CLU_2583488_0_0_9"/>
<name>G5HEM4_9FIRM</name>
<keyword evidence="1" id="KW-1133">Transmembrane helix</keyword>
<evidence type="ECO:0000313" key="3">
    <source>
        <dbReference type="Proteomes" id="UP000003763"/>
    </source>
</evidence>
<dbReference type="PATRIC" id="fig|742733.3.peg.923"/>
<proteinExistence type="predicted"/>
<dbReference type="Proteomes" id="UP000003763">
    <property type="component" value="Unassembled WGS sequence"/>
</dbReference>
<sequence>MTPRRSYNVLWGFILCCCLSICNGVGIPLAIAIFCGILLYNRRQSKKEFTKAEHQKHQKTVWSSKQKRFISIPKKQDTWE</sequence>
<keyword evidence="1" id="KW-0812">Transmembrane</keyword>
<dbReference type="EMBL" id="ADLJ01000007">
    <property type="protein sequence ID" value="EHE99982.1"/>
    <property type="molecule type" value="Genomic_DNA"/>
</dbReference>
<accession>G5HEM4</accession>
<protein>
    <submittedName>
        <fullName evidence="2">Uncharacterized protein</fullName>
    </submittedName>
</protein>
<feature type="transmembrane region" description="Helical" evidence="1">
    <location>
        <begin position="12"/>
        <end position="40"/>
    </location>
</feature>
<comment type="caution">
    <text evidence="2">The sequence shown here is derived from an EMBL/GenBank/DDBJ whole genome shotgun (WGS) entry which is preliminary data.</text>
</comment>
<dbReference type="AlphaFoldDB" id="G5HEM4"/>
<evidence type="ECO:0000256" key="1">
    <source>
        <dbReference type="SAM" id="Phobius"/>
    </source>
</evidence>
<keyword evidence="1" id="KW-0472">Membrane</keyword>
<gene>
    <name evidence="2" type="ORF">HMPREF9469_00897</name>
</gene>
<reference evidence="2 3" key="1">
    <citation type="submission" date="2011-08" db="EMBL/GenBank/DDBJ databases">
        <title>The Genome Sequence of Clostridium citroniae WAL-17108.</title>
        <authorList>
            <consortium name="The Broad Institute Genome Sequencing Platform"/>
            <person name="Earl A."/>
            <person name="Ward D."/>
            <person name="Feldgarden M."/>
            <person name="Gevers D."/>
            <person name="Finegold S.M."/>
            <person name="Summanen P.H."/>
            <person name="Molitoris D.R."/>
            <person name="Vaisanen M.L."/>
            <person name="Daigneault M."/>
            <person name="Allen-Vercoe E."/>
            <person name="Young S.K."/>
            <person name="Zeng Q."/>
            <person name="Gargeya S."/>
            <person name="Fitzgerald M."/>
            <person name="Haas B."/>
            <person name="Abouelleil A."/>
            <person name="Alvarado L."/>
            <person name="Arachchi H.M."/>
            <person name="Berlin A."/>
            <person name="Brown A."/>
            <person name="Chapman S.B."/>
            <person name="Chen Z."/>
            <person name="Dunbar C."/>
            <person name="Freedman E."/>
            <person name="Gearin G."/>
            <person name="Gellesch M."/>
            <person name="Goldberg J."/>
            <person name="Griggs A."/>
            <person name="Gujja S."/>
            <person name="Heiman D."/>
            <person name="Howarth C."/>
            <person name="Larson L."/>
            <person name="Lui A."/>
            <person name="MacDonald P.J.P."/>
            <person name="Montmayeur A."/>
            <person name="Murphy C."/>
            <person name="Neiman D."/>
            <person name="Pearson M."/>
            <person name="Priest M."/>
            <person name="Roberts A."/>
            <person name="Saif S."/>
            <person name="Shea T."/>
            <person name="Shenoy N."/>
            <person name="Sisk P."/>
            <person name="Stolte C."/>
            <person name="Sykes S."/>
            <person name="Wortman J."/>
            <person name="Nusbaum C."/>
            <person name="Birren B."/>
        </authorList>
    </citation>
    <scope>NUCLEOTIDE SEQUENCE [LARGE SCALE GENOMIC DNA]</scope>
    <source>
        <strain evidence="2 3">WAL-17108</strain>
    </source>
</reference>
<evidence type="ECO:0000313" key="2">
    <source>
        <dbReference type="EMBL" id="EHE99982.1"/>
    </source>
</evidence>
<organism evidence="2 3">
    <name type="scientific">[Clostridium] citroniae WAL-17108</name>
    <dbReference type="NCBI Taxonomy" id="742733"/>
    <lineage>
        <taxon>Bacteria</taxon>
        <taxon>Bacillati</taxon>
        <taxon>Bacillota</taxon>
        <taxon>Clostridia</taxon>
        <taxon>Lachnospirales</taxon>
        <taxon>Lachnospiraceae</taxon>
        <taxon>Enterocloster</taxon>
    </lineage>
</organism>